<dbReference type="CDD" id="cd13957">
    <property type="entry name" value="PT_UbiA_Cox10"/>
    <property type="match status" value="1"/>
</dbReference>
<dbReference type="KEGG" id="plc:PAD_156"/>
<feature type="transmembrane region" description="Helical" evidence="9">
    <location>
        <begin position="261"/>
        <end position="278"/>
    </location>
</feature>
<dbReference type="NCBIfam" id="TIGR01473">
    <property type="entry name" value="cyoE_ctaB"/>
    <property type="match status" value="1"/>
</dbReference>
<dbReference type="Gene3D" id="1.10.357.140">
    <property type="entry name" value="UbiA prenyltransferase"/>
    <property type="match status" value="1"/>
</dbReference>
<dbReference type="InterPro" id="IPR006369">
    <property type="entry name" value="Protohaem_IX_farnesylTrfase"/>
</dbReference>
<name>A0A8D9NCG0_9GAMM</name>
<dbReference type="GO" id="GO:0005886">
    <property type="term" value="C:plasma membrane"/>
    <property type="evidence" value="ECO:0007669"/>
    <property type="project" value="UniProtKB-SubCell"/>
</dbReference>
<accession>A0A8D9NCG0</accession>
<proteinExistence type="inferred from homology"/>
<organism evidence="10 11">
    <name type="scientific">Candidatus Portiera aleyrodidarum</name>
    <name type="common">primary endosymbiont of Bemisia tabaci</name>
    <dbReference type="NCBI Taxonomy" id="91844"/>
    <lineage>
        <taxon>Bacteria</taxon>
        <taxon>Pseudomonadati</taxon>
        <taxon>Pseudomonadota</taxon>
        <taxon>Gammaproteobacteria</taxon>
        <taxon>Candidatus Johnevansiales</taxon>
        <taxon>Candidatus Johnevansiaceae</taxon>
        <taxon>Candidatus Portiera</taxon>
    </lineage>
</organism>
<evidence type="ECO:0000256" key="4">
    <source>
        <dbReference type="ARBA" id="ARBA00022692"/>
    </source>
</evidence>
<evidence type="ECO:0000256" key="2">
    <source>
        <dbReference type="ARBA" id="ARBA00022475"/>
    </source>
</evidence>
<evidence type="ECO:0000256" key="1">
    <source>
        <dbReference type="ARBA" id="ARBA00004141"/>
    </source>
</evidence>
<feature type="transmembrane region" description="Helical" evidence="9">
    <location>
        <begin position="207"/>
        <end position="223"/>
    </location>
</feature>
<evidence type="ECO:0000256" key="3">
    <source>
        <dbReference type="ARBA" id="ARBA00022679"/>
    </source>
</evidence>
<evidence type="ECO:0000313" key="10">
    <source>
        <dbReference type="EMBL" id="CEI58718.1"/>
    </source>
</evidence>
<dbReference type="EMBL" id="LN649255">
    <property type="protein sequence ID" value="CEI58718.1"/>
    <property type="molecule type" value="Genomic_DNA"/>
</dbReference>
<evidence type="ECO:0000256" key="9">
    <source>
        <dbReference type="HAMAP-Rule" id="MF_00154"/>
    </source>
</evidence>
<dbReference type="GO" id="GO:0048034">
    <property type="term" value="P:heme O biosynthetic process"/>
    <property type="evidence" value="ECO:0007669"/>
    <property type="project" value="UniProtKB-UniRule"/>
</dbReference>
<gene>
    <name evidence="9 10" type="primary">cyoE</name>
    <name evidence="10" type="ORF">PAD_156</name>
</gene>
<comment type="function">
    <text evidence="9">Converts heme B (protoheme IX) to heme O by substitution of the vinyl group on carbon 2 of heme B porphyrin ring with a hydroxyethyl farnesyl side group.</text>
</comment>
<comment type="subcellular location">
    <subcellularLocation>
        <location evidence="9">Cell membrane</location>
        <topology evidence="9">Multi-pass membrane protein</topology>
    </subcellularLocation>
    <subcellularLocation>
        <location evidence="1">Membrane</location>
        <topology evidence="1">Multi-pass membrane protein</topology>
    </subcellularLocation>
</comment>
<keyword evidence="3 9" id="KW-0808">Transferase</keyword>
<feature type="transmembrane region" description="Helical" evidence="9">
    <location>
        <begin position="229"/>
        <end position="249"/>
    </location>
</feature>
<dbReference type="NCBIfam" id="NF003348">
    <property type="entry name" value="PRK04375.1-1"/>
    <property type="match status" value="1"/>
</dbReference>
<dbReference type="UniPathway" id="UPA00834">
    <property type="reaction ID" value="UER00712"/>
</dbReference>
<dbReference type="EC" id="2.5.1.141" evidence="9"/>
<keyword evidence="2 9" id="KW-1003">Cell membrane</keyword>
<dbReference type="GO" id="GO:0008495">
    <property type="term" value="F:protoheme IX farnesyltransferase activity"/>
    <property type="evidence" value="ECO:0007669"/>
    <property type="project" value="UniProtKB-UniRule"/>
</dbReference>
<keyword evidence="6 9" id="KW-0350">Heme biosynthesis</keyword>
<sequence length="283" mass="32632">MVNKNYLLIIKPKIIIGNLISILGGIFLSYKWNIKILFGSVLGIILIIAASCIINNYIDLDIDSIMLRTRKRVLVREFSFIKNAINYAYILLLIGIFLLYNITNILVVCLALIGIIIYLLLYSLYYKRNSPYSTLVGSFAGSLPPILGYCSISKKIDLAAIIILLIYWLWQIPHSYSIAILKKKEYLLASIPVFPINKGLLITKQHIIIYIILFIISEIMLFLNGYTGYMYLILITLFSLYWLLIAIINYKNKKSEIIKKLFLISIFLIIIFNLMIFIDVKKH</sequence>
<evidence type="ECO:0000313" key="11">
    <source>
        <dbReference type="Proteomes" id="UP000032800"/>
    </source>
</evidence>
<evidence type="ECO:0000256" key="7">
    <source>
        <dbReference type="ARBA" id="ARBA00023136"/>
    </source>
</evidence>
<dbReference type="InterPro" id="IPR000537">
    <property type="entry name" value="UbiA_prenyltransferase"/>
</dbReference>
<protein>
    <recommendedName>
        <fullName evidence="9">Protoheme IX farnesyltransferase</fullName>
        <ecNumber evidence="9">2.5.1.141</ecNumber>
    </recommendedName>
    <alternativeName>
        <fullName evidence="9">Heme B farnesyltransferase</fullName>
    </alternativeName>
    <alternativeName>
        <fullName evidence="9">Heme O synthase</fullName>
    </alternativeName>
</protein>
<dbReference type="AlphaFoldDB" id="A0A8D9NCG0"/>
<dbReference type="PANTHER" id="PTHR43448:SF2">
    <property type="entry name" value="PROTOHEME IX FARNESYLTRANSFERASE, MITOCHONDRIAL"/>
    <property type="match status" value="1"/>
</dbReference>
<comment type="miscellaneous">
    <text evidence="9">Carbon 2 of the heme B porphyrin ring is defined according to the Fischer nomenclature.</text>
</comment>
<feature type="transmembrane region" description="Helical" evidence="9">
    <location>
        <begin position="36"/>
        <end position="58"/>
    </location>
</feature>
<feature type="transmembrane region" description="Helical" evidence="9">
    <location>
        <begin position="79"/>
        <end position="99"/>
    </location>
</feature>
<comment type="similarity">
    <text evidence="9">Belongs to the UbiA prenyltransferase family. Protoheme IX farnesyltransferase subfamily.</text>
</comment>
<evidence type="ECO:0000256" key="8">
    <source>
        <dbReference type="ARBA" id="ARBA00047690"/>
    </source>
</evidence>
<dbReference type="HAMAP" id="MF_00154">
    <property type="entry name" value="CyoE_CtaB"/>
    <property type="match status" value="1"/>
</dbReference>
<comment type="catalytic activity">
    <reaction evidence="8 9">
        <text>heme b + (2E,6E)-farnesyl diphosphate + H2O = Fe(II)-heme o + diphosphate</text>
        <dbReference type="Rhea" id="RHEA:28070"/>
        <dbReference type="ChEBI" id="CHEBI:15377"/>
        <dbReference type="ChEBI" id="CHEBI:33019"/>
        <dbReference type="ChEBI" id="CHEBI:60344"/>
        <dbReference type="ChEBI" id="CHEBI:60530"/>
        <dbReference type="ChEBI" id="CHEBI:175763"/>
        <dbReference type="EC" id="2.5.1.141"/>
    </reaction>
</comment>
<dbReference type="RefSeq" id="WP_219848816.1">
    <property type="nucleotide sequence ID" value="NZ_LN649255.1"/>
</dbReference>
<reference evidence="10 11" key="1">
    <citation type="journal article" date="2015" name="Genome Biol. Evol.">
        <title>Genome evolution in the primary endosymbiont of whiteflies sheds light on their divergence.</title>
        <authorList>
            <person name="Santos-Garcia D."/>
            <person name="Vargas-Chavez C."/>
            <person name="Moya A."/>
            <person name="Latorre A."/>
            <person name="Silva"/>
            <person name="F J."/>
        </authorList>
    </citation>
    <scope>NUCLEOTIDE SEQUENCE [LARGE SCALE GENOMIC DNA]</scope>
    <source>
        <strain evidence="11">AD-VLC</strain>
    </source>
</reference>
<evidence type="ECO:0000256" key="6">
    <source>
        <dbReference type="ARBA" id="ARBA00023133"/>
    </source>
</evidence>
<evidence type="ECO:0000256" key="5">
    <source>
        <dbReference type="ARBA" id="ARBA00022989"/>
    </source>
</evidence>
<feature type="transmembrane region" description="Helical" evidence="9">
    <location>
        <begin position="158"/>
        <end position="181"/>
    </location>
</feature>
<keyword evidence="7 9" id="KW-0472">Membrane</keyword>
<dbReference type="Proteomes" id="UP000032800">
    <property type="component" value="Chromosome I"/>
</dbReference>
<feature type="transmembrane region" description="Helical" evidence="9">
    <location>
        <begin position="12"/>
        <end position="30"/>
    </location>
</feature>
<keyword evidence="4 9" id="KW-0812">Transmembrane</keyword>
<feature type="transmembrane region" description="Helical" evidence="9">
    <location>
        <begin position="132"/>
        <end position="152"/>
    </location>
</feature>
<dbReference type="PANTHER" id="PTHR43448">
    <property type="entry name" value="PROTOHEME IX FARNESYLTRANSFERASE, MITOCHONDRIAL"/>
    <property type="match status" value="1"/>
</dbReference>
<dbReference type="Pfam" id="PF01040">
    <property type="entry name" value="UbiA"/>
    <property type="match status" value="1"/>
</dbReference>
<keyword evidence="5 9" id="KW-1133">Transmembrane helix</keyword>
<dbReference type="InterPro" id="IPR044878">
    <property type="entry name" value="UbiA_sf"/>
</dbReference>
<comment type="pathway">
    <text evidence="9">Porphyrin-containing compound metabolism; heme O biosynthesis; heme O from protoheme: step 1/1.</text>
</comment>
<feature type="transmembrane region" description="Helical" evidence="9">
    <location>
        <begin position="105"/>
        <end position="125"/>
    </location>
</feature>